<feature type="transmembrane region" description="Helical" evidence="1">
    <location>
        <begin position="69"/>
        <end position="89"/>
    </location>
</feature>
<keyword evidence="1" id="KW-1133">Transmembrane helix</keyword>
<evidence type="ECO:0000313" key="2">
    <source>
        <dbReference type="EMBL" id="GAA5211229.1"/>
    </source>
</evidence>
<keyword evidence="1" id="KW-0812">Transmembrane</keyword>
<accession>A0ABP9T4Z4</accession>
<protein>
    <submittedName>
        <fullName evidence="2">Uncharacterized protein</fullName>
    </submittedName>
</protein>
<keyword evidence="1" id="KW-0472">Membrane</keyword>
<organism evidence="2 3">
    <name type="scientific">Streptomyces thinghirensis</name>
    <dbReference type="NCBI Taxonomy" id="551547"/>
    <lineage>
        <taxon>Bacteria</taxon>
        <taxon>Bacillati</taxon>
        <taxon>Actinomycetota</taxon>
        <taxon>Actinomycetes</taxon>
        <taxon>Kitasatosporales</taxon>
        <taxon>Streptomycetaceae</taxon>
        <taxon>Streptomyces</taxon>
    </lineage>
</organism>
<feature type="transmembrane region" description="Helical" evidence="1">
    <location>
        <begin position="38"/>
        <end position="57"/>
    </location>
</feature>
<sequence length="91" mass="9762">MTDTMSPRAATEGTWALPLLVLAPLALVRLLTEPSTPWLAASWGLLALSAVLMAVGWSTVLRHGTRTGGVWATCLLVHGAFVWNVIVLVRQ</sequence>
<keyword evidence="3" id="KW-1185">Reference proteome</keyword>
<dbReference type="EMBL" id="BAABJR010000010">
    <property type="protein sequence ID" value="GAA5211229.1"/>
    <property type="molecule type" value="Genomic_DNA"/>
</dbReference>
<evidence type="ECO:0000313" key="3">
    <source>
        <dbReference type="Proteomes" id="UP001499878"/>
    </source>
</evidence>
<gene>
    <name evidence="2" type="ORF">GCM10023323_41980</name>
</gene>
<comment type="caution">
    <text evidence="2">The sequence shown here is derived from an EMBL/GenBank/DDBJ whole genome shotgun (WGS) entry which is preliminary data.</text>
</comment>
<reference evidence="3" key="1">
    <citation type="journal article" date="2019" name="Int. J. Syst. Evol. Microbiol.">
        <title>The Global Catalogue of Microorganisms (GCM) 10K type strain sequencing project: providing services to taxonomists for standard genome sequencing and annotation.</title>
        <authorList>
            <consortium name="The Broad Institute Genomics Platform"/>
            <consortium name="The Broad Institute Genome Sequencing Center for Infectious Disease"/>
            <person name="Wu L."/>
            <person name="Ma J."/>
        </authorList>
    </citation>
    <scope>NUCLEOTIDE SEQUENCE [LARGE SCALE GENOMIC DNA]</scope>
    <source>
        <strain evidence="3">JCM 18306</strain>
    </source>
</reference>
<evidence type="ECO:0000256" key="1">
    <source>
        <dbReference type="SAM" id="Phobius"/>
    </source>
</evidence>
<feature type="transmembrane region" description="Helical" evidence="1">
    <location>
        <begin position="15"/>
        <end position="31"/>
    </location>
</feature>
<dbReference type="Proteomes" id="UP001499878">
    <property type="component" value="Unassembled WGS sequence"/>
</dbReference>
<proteinExistence type="predicted"/>
<dbReference type="RefSeq" id="WP_345632564.1">
    <property type="nucleotide sequence ID" value="NZ_BAABJR010000010.1"/>
</dbReference>
<name>A0ABP9T4Z4_9ACTN</name>